<dbReference type="RefSeq" id="WP_202241632.1">
    <property type="nucleotide sequence ID" value="NZ_JAESIY010000001.1"/>
</dbReference>
<dbReference type="Proteomes" id="UP000659388">
    <property type="component" value="Unassembled WGS sequence"/>
</dbReference>
<accession>A0A937JZP5</accession>
<name>A0A937JZP5_9BACT</name>
<comment type="caution">
    <text evidence="1">The sequence shown here is derived from an EMBL/GenBank/DDBJ whole genome shotgun (WGS) entry which is preliminary data.</text>
</comment>
<evidence type="ECO:0000313" key="2">
    <source>
        <dbReference type="Proteomes" id="UP000659388"/>
    </source>
</evidence>
<reference evidence="1" key="1">
    <citation type="submission" date="2021-01" db="EMBL/GenBank/DDBJ databases">
        <title>Fulvivirga kasyanovii gen. nov., sp nov., a novel member of the phylum Bacteroidetes isolated from seawater in a mussel farm.</title>
        <authorList>
            <person name="Zhao L.-H."/>
            <person name="Wang Z.-J."/>
        </authorList>
    </citation>
    <scope>NUCLEOTIDE SEQUENCE</scope>
    <source>
        <strain evidence="1">2943</strain>
    </source>
</reference>
<keyword evidence="2" id="KW-1185">Reference proteome</keyword>
<dbReference type="AlphaFoldDB" id="A0A937JZP5"/>
<proteinExistence type="predicted"/>
<protein>
    <submittedName>
        <fullName evidence="1">Uncharacterized protein</fullName>
    </submittedName>
</protein>
<dbReference type="EMBL" id="JAESIY010000001">
    <property type="protein sequence ID" value="MBL3654642.1"/>
    <property type="molecule type" value="Genomic_DNA"/>
</dbReference>
<sequence>MKPEKEISYYYNIDSLMAAQKHLLISKGAVIHKSAVVAGDTATSTIQPDSSVWDKEFKIFENININKPTLRGLYTEKNDQDNKSNLKVRSYTTDNEDAEIKYLKIYYLDNLSNIKKVEAKYEEDNPIYQSARFLRLTFDDINKEAVLTKYQIIGNQKTILRDPVKIKINAKVTIK</sequence>
<organism evidence="1 2">
    <name type="scientific">Fulvivirga sediminis</name>
    <dbReference type="NCBI Taxonomy" id="2803949"/>
    <lineage>
        <taxon>Bacteria</taxon>
        <taxon>Pseudomonadati</taxon>
        <taxon>Bacteroidota</taxon>
        <taxon>Cytophagia</taxon>
        <taxon>Cytophagales</taxon>
        <taxon>Fulvivirgaceae</taxon>
        <taxon>Fulvivirga</taxon>
    </lineage>
</organism>
<gene>
    <name evidence="1" type="ORF">JL102_00755</name>
</gene>
<evidence type="ECO:0000313" key="1">
    <source>
        <dbReference type="EMBL" id="MBL3654642.1"/>
    </source>
</evidence>